<protein>
    <submittedName>
        <fullName evidence="1">Uncharacterized protein</fullName>
    </submittedName>
</protein>
<dbReference type="Proteomes" id="UP000245962">
    <property type="component" value="Unassembled WGS sequence"/>
</dbReference>
<name>A0A2U0I2K2_9FLAO</name>
<accession>A0A2U0I2K2</accession>
<evidence type="ECO:0000313" key="2">
    <source>
        <dbReference type="Proteomes" id="UP000245962"/>
    </source>
</evidence>
<dbReference type="OrthoDB" id="1441720at2"/>
<proteinExistence type="predicted"/>
<sequence>MKNLTIILSIFLFVSCSSDDDKNTNENTSSETDFNLVTGINIRNSVNGDGIQLGNPNIYTNNQFIAYPNPPVGQLNLESNQNISNVWITPANAEKIYQETDFNEILNSDLYSETQIDSNATLKLLNQSSSSIFVNLESLNSGYYKVFVEIDEKIYWDTIYIGDDNFEIEDLINYWE</sequence>
<evidence type="ECO:0000313" key="1">
    <source>
        <dbReference type="EMBL" id="PVW15336.1"/>
    </source>
</evidence>
<organism evidence="1 2">
    <name type="scientific">Marixanthomonas spongiae</name>
    <dbReference type="NCBI Taxonomy" id="2174845"/>
    <lineage>
        <taxon>Bacteria</taxon>
        <taxon>Pseudomonadati</taxon>
        <taxon>Bacteroidota</taxon>
        <taxon>Flavobacteriia</taxon>
        <taxon>Flavobacteriales</taxon>
        <taxon>Flavobacteriaceae</taxon>
        <taxon>Marixanthomonas</taxon>
    </lineage>
</organism>
<dbReference type="PROSITE" id="PS51257">
    <property type="entry name" value="PROKAR_LIPOPROTEIN"/>
    <property type="match status" value="1"/>
</dbReference>
<dbReference type="RefSeq" id="WP_116694227.1">
    <property type="nucleotide sequence ID" value="NZ_QEHR01000004.1"/>
</dbReference>
<keyword evidence="2" id="KW-1185">Reference proteome</keyword>
<dbReference type="AlphaFoldDB" id="A0A2U0I2K2"/>
<dbReference type="EMBL" id="QEHR01000004">
    <property type="protein sequence ID" value="PVW15336.1"/>
    <property type="molecule type" value="Genomic_DNA"/>
</dbReference>
<gene>
    <name evidence="1" type="ORF">DDV96_08030</name>
</gene>
<reference evidence="1 2" key="1">
    <citation type="submission" date="2018-04" db="EMBL/GenBank/DDBJ databases">
        <title>Marixanthomonas spongiae HN-E44 sp. nov., isolated from a marine sponge.</title>
        <authorList>
            <person name="Luo L."/>
            <person name="Zhuang L."/>
        </authorList>
    </citation>
    <scope>NUCLEOTIDE SEQUENCE [LARGE SCALE GENOMIC DNA]</scope>
    <source>
        <strain evidence="1 2">HN-E44</strain>
    </source>
</reference>
<comment type="caution">
    <text evidence="1">The sequence shown here is derived from an EMBL/GenBank/DDBJ whole genome shotgun (WGS) entry which is preliminary data.</text>
</comment>